<dbReference type="GO" id="GO:0031177">
    <property type="term" value="F:phosphopantetheine binding"/>
    <property type="evidence" value="ECO:0007669"/>
    <property type="project" value="TreeGrafter"/>
</dbReference>
<dbReference type="GO" id="GO:0016874">
    <property type="term" value="F:ligase activity"/>
    <property type="evidence" value="ECO:0007669"/>
    <property type="project" value="UniProtKB-KW"/>
</dbReference>
<dbReference type="InterPro" id="IPR023213">
    <property type="entry name" value="CAT-like_dom_sf"/>
</dbReference>
<feature type="domain" description="Carrier" evidence="4">
    <location>
        <begin position="1"/>
        <end position="68"/>
    </location>
</feature>
<sequence length="416" mass="46519">LQKAWAQVLQKGADKIRTSDHFFRIGGDSISAILLVSRFQQLGYQFTIPLVYQYPKLNEQALMSIQSGNMTNEPLLTKYDFPHLALSDTGFQTILTQIHQRGISLAQVEDILPCVTIQGGLLMNLTSDPSAYLIQMAIKLTGQLDVDRLVQAWASVANQHSPLRTYFIESPNTLSQGFLQVVLSSLSTSWTISDQPLDSLEVFFIENRWQGFSLQEHMVRNFVFPTTNSQVHEIIITIHHSLMDGWSLPLLLQEWMVAYHNHMLAVPPPQTNFPTVVKYISQSDPALAQVFWARYLHNAIITPAPLLYPKYIGPVGHTVYSTLLDISKAQLIQATQSIGISIATLFQAAYALVLGRLLNQDDVTFGMIISGRNLNIPSMDTVIGPCTNTVPYRAQLGSSPLGSWLESLYKDQVDMI</sequence>
<dbReference type="EMBL" id="ML002400">
    <property type="protein sequence ID" value="RKP38149.1"/>
    <property type="molecule type" value="Genomic_DNA"/>
</dbReference>
<dbReference type="Pfam" id="PF00550">
    <property type="entry name" value="PP-binding"/>
    <property type="match status" value="1"/>
</dbReference>
<feature type="non-terminal residue" evidence="5">
    <location>
        <position position="416"/>
    </location>
</feature>
<proteinExistence type="predicted"/>
<dbReference type="InterPro" id="IPR036736">
    <property type="entry name" value="ACP-like_sf"/>
</dbReference>
<accession>A0A4V1J582</accession>
<dbReference type="GO" id="GO:0044550">
    <property type="term" value="P:secondary metabolite biosynthetic process"/>
    <property type="evidence" value="ECO:0007669"/>
    <property type="project" value="TreeGrafter"/>
</dbReference>
<dbReference type="Pfam" id="PF00668">
    <property type="entry name" value="Condensation"/>
    <property type="match status" value="1"/>
</dbReference>
<evidence type="ECO:0000256" key="3">
    <source>
        <dbReference type="ARBA" id="ARBA00022598"/>
    </source>
</evidence>
<dbReference type="InterPro" id="IPR001242">
    <property type="entry name" value="Condensation_dom"/>
</dbReference>
<dbReference type="PROSITE" id="PS00012">
    <property type="entry name" value="PHOSPHOPANTETHEINE"/>
    <property type="match status" value="1"/>
</dbReference>
<dbReference type="SUPFAM" id="SSF47336">
    <property type="entry name" value="ACP-like"/>
    <property type="match status" value="1"/>
</dbReference>
<dbReference type="Gene3D" id="3.30.559.30">
    <property type="entry name" value="Nonribosomal peptide synthetase, condensation domain"/>
    <property type="match status" value="1"/>
</dbReference>
<organism evidence="5 6">
    <name type="scientific">Dimargaris cristalligena</name>
    <dbReference type="NCBI Taxonomy" id="215637"/>
    <lineage>
        <taxon>Eukaryota</taxon>
        <taxon>Fungi</taxon>
        <taxon>Fungi incertae sedis</taxon>
        <taxon>Zoopagomycota</taxon>
        <taxon>Kickxellomycotina</taxon>
        <taxon>Dimargaritomycetes</taxon>
        <taxon>Dimargaritales</taxon>
        <taxon>Dimargaritaceae</taxon>
        <taxon>Dimargaris</taxon>
    </lineage>
</organism>
<dbReference type="PROSITE" id="PS50075">
    <property type="entry name" value="CARRIER"/>
    <property type="match status" value="1"/>
</dbReference>
<dbReference type="InterPro" id="IPR009081">
    <property type="entry name" value="PP-bd_ACP"/>
</dbReference>
<dbReference type="GO" id="GO:0005737">
    <property type="term" value="C:cytoplasm"/>
    <property type="evidence" value="ECO:0007669"/>
    <property type="project" value="TreeGrafter"/>
</dbReference>
<dbReference type="InterPro" id="IPR006162">
    <property type="entry name" value="Ppantetheine_attach_site"/>
</dbReference>
<dbReference type="PANTHER" id="PTHR45527:SF1">
    <property type="entry name" value="FATTY ACID SYNTHASE"/>
    <property type="match status" value="1"/>
</dbReference>
<keyword evidence="3" id="KW-0436">Ligase</keyword>
<dbReference type="Gene3D" id="3.30.559.10">
    <property type="entry name" value="Chloramphenicol acetyltransferase-like domain"/>
    <property type="match status" value="1"/>
</dbReference>
<reference evidence="6" key="1">
    <citation type="journal article" date="2018" name="Nat. Microbiol.">
        <title>Leveraging single-cell genomics to expand the fungal tree of life.</title>
        <authorList>
            <person name="Ahrendt S.R."/>
            <person name="Quandt C.A."/>
            <person name="Ciobanu D."/>
            <person name="Clum A."/>
            <person name="Salamov A."/>
            <person name="Andreopoulos B."/>
            <person name="Cheng J.F."/>
            <person name="Woyke T."/>
            <person name="Pelin A."/>
            <person name="Henrissat B."/>
            <person name="Reynolds N.K."/>
            <person name="Benny G.L."/>
            <person name="Smith M.E."/>
            <person name="James T.Y."/>
            <person name="Grigoriev I.V."/>
        </authorList>
    </citation>
    <scope>NUCLEOTIDE SEQUENCE [LARGE SCALE GENOMIC DNA]</scope>
    <source>
        <strain evidence="6">RSA 468</strain>
    </source>
</reference>
<evidence type="ECO:0000313" key="6">
    <source>
        <dbReference type="Proteomes" id="UP000268162"/>
    </source>
</evidence>
<keyword evidence="2" id="KW-0597">Phosphoprotein</keyword>
<evidence type="ECO:0000256" key="2">
    <source>
        <dbReference type="ARBA" id="ARBA00022553"/>
    </source>
</evidence>
<dbReference type="PANTHER" id="PTHR45527">
    <property type="entry name" value="NONRIBOSOMAL PEPTIDE SYNTHETASE"/>
    <property type="match status" value="1"/>
</dbReference>
<dbReference type="STRING" id="215637.A0A4V1J582"/>
<protein>
    <submittedName>
        <fullName evidence="5">Condensation domain-containing protein</fullName>
    </submittedName>
</protein>
<dbReference type="GO" id="GO:0043041">
    <property type="term" value="P:amino acid activation for nonribosomal peptide biosynthetic process"/>
    <property type="evidence" value="ECO:0007669"/>
    <property type="project" value="TreeGrafter"/>
</dbReference>
<keyword evidence="1" id="KW-0596">Phosphopantetheine</keyword>
<dbReference type="AlphaFoldDB" id="A0A4V1J582"/>
<dbReference type="Gene3D" id="1.10.1200.10">
    <property type="entry name" value="ACP-like"/>
    <property type="match status" value="1"/>
</dbReference>
<name>A0A4V1J582_9FUNG</name>
<evidence type="ECO:0000256" key="1">
    <source>
        <dbReference type="ARBA" id="ARBA00022450"/>
    </source>
</evidence>
<keyword evidence="6" id="KW-1185">Reference proteome</keyword>
<evidence type="ECO:0000313" key="5">
    <source>
        <dbReference type="EMBL" id="RKP38149.1"/>
    </source>
</evidence>
<feature type="non-terminal residue" evidence="5">
    <location>
        <position position="1"/>
    </location>
</feature>
<gene>
    <name evidence="5" type="ORF">BJ085DRAFT_7389</name>
</gene>
<evidence type="ECO:0000259" key="4">
    <source>
        <dbReference type="PROSITE" id="PS50075"/>
    </source>
</evidence>
<dbReference type="SUPFAM" id="SSF52777">
    <property type="entry name" value="CoA-dependent acyltransferases"/>
    <property type="match status" value="2"/>
</dbReference>
<dbReference type="Proteomes" id="UP000268162">
    <property type="component" value="Unassembled WGS sequence"/>
</dbReference>